<protein>
    <submittedName>
        <fullName evidence="2">HEPN domain-containing protein</fullName>
    </submittedName>
</protein>
<dbReference type="RefSeq" id="WP_406953663.1">
    <property type="nucleotide sequence ID" value="NZ_JAYMRW010000015.1"/>
</dbReference>
<dbReference type="Pfam" id="PF05168">
    <property type="entry name" value="HEPN"/>
    <property type="match status" value="1"/>
</dbReference>
<name>A0ABU9SJJ3_9BURK</name>
<dbReference type="SUPFAM" id="SSF81593">
    <property type="entry name" value="Nucleotidyltransferase substrate binding subunit/domain"/>
    <property type="match status" value="1"/>
</dbReference>
<dbReference type="InterPro" id="IPR007842">
    <property type="entry name" value="HEPN_dom"/>
</dbReference>
<sequence length="199" mass="22704">MTASNFEPHGRDRNASYFFKQSAEDYAAARCCLLNGLFPGFVMAEQAVEKLIKGFILFMDPSFKPKKSKGHDLASLITVLCSYYEHITLAQYERTIELLQSSYDGRYPDSGSASLAHMTSQLHDVDDLYIYLLDQSPITGDLRYRIGAWPFLYTAYLGITNMPDPKWMMFNNLAARRLLMGRPIPANVQRWKDAHDKGQ</sequence>
<proteinExistence type="predicted"/>
<comment type="caution">
    <text evidence="2">The sequence shown here is derived from an EMBL/GenBank/DDBJ whole genome shotgun (WGS) entry which is preliminary data.</text>
</comment>
<dbReference type="Proteomes" id="UP001390669">
    <property type="component" value="Unassembled WGS sequence"/>
</dbReference>
<reference evidence="2 3" key="1">
    <citation type="submission" date="2024-01" db="EMBL/GenBank/DDBJ databases">
        <title>The diversity of rhizobia nodulating Mimosa spp. in eleven states of Brazil covering several biomes is determined by host plant, location, and edaphic factors.</title>
        <authorList>
            <person name="Rouws L."/>
            <person name="Barauna A."/>
            <person name="Beukes C."/>
            <person name="De Faria S.M."/>
            <person name="Gross E."/>
            <person name="Dos Reis Junior F.B."/>
            <person name="Simon M."/>
            <person name="Maluk M."/>
            <person name="Odee D.W."/>
            <person name="Kenicer G."/>
            <person name="Young J.P.W."/>
            <person name="Reis V.M."/>
            <person name="Zilli J."/>
            <person name="James E.K."/>
        </authorList>
    </citation>
    <scope>NUCLEOTIDE SEQUENCE [LARGE SCALE GENOMIC DNA]</scope>
    <source>
        <strain evidence="2 3">JPY164</strain>
    </source>
</reference>
<dbReference type="EMBL" id="JAYMRW010000015">
    <property type="protein sequence ID" value="MEM5451526.1"/>
    <property type="molecule type" value="Genomic_DNA"/>
</dbReference>
<feature type="domain" description="HEPN" evidence="1">
    <location>
        <begin position="17"/>
        <end position="112"/>
    </location>
</feature>
<gene>
    <name evidence="2" type="ORF">VSR33_29040</name>
</gene>
<evidence type="ECO:0000313" key="2">
    <source>
        <dbReference type="EMBL" id="MEM5451526.1"/>
    </source>
</evidence>
<dbReference type="Gene3D" id="1.20.120.330">
    <property type="entry name" value="Nucleotidyltransferases domain 2"/>
    <property type="match status" value="1"/>
</dbReference>
<keyword evidence="3" id="KW-1185">Reference proteome</keyword>
<organism evidence="2 3">
    <name type="scientific">Paraburkholderia guartelaensis</name>
    <dbReference type="NCBI Taxonomy" id="2546446"/>
    <lineage>
        <taxon>Bacteria</taxon>
        <taxon>Pseudomonadati</taxon>
        <taxon>Pseudomonadota</taxon>
        <taxon>Betaproteobacteria</taxon>
        <taxon>Burkholderiales</taxon>
        <taxon>Burkholderiaceae</taxon>
        <taxon>Paraburkholderia</taxon>
    </lineage>
</organism>
<evidence type="ECO:0000259" key="1">
    <source>
        <dbReference type="Pfam" id="PF05168"/>
    </source>
</evidence>
<evidence type="ECO:0000313" key="3">
    <source>
        <dbReference type="Proteomes" id="UP001390669"/>
    </source>
</evidence>
<accession>A0ABU9SJJ3</accession>